<reference evidence="1 2" key="1">
    <citation type="submission" date="2017-05" db="EMBL/GenBank/DDBJ databases">
        <title>Acinetobacter populi ANC 5415 (= PBJ7), whole genome shotgun sequencing project.</title>
        <authorList>
            <person name="Nemec A."/>
            <person name="Radolfova-Krizova L."/>
        </authorList>
    </citation>
    <scope>NUCLEOTIDE SEQUENCE [LARGE SCALE GENOMIC DNA]</scope>
    <source>
        <strain evidence="1 2">PBJ7</strain>
    </source>
</reference>
<gene>
    <name evidence="1" type="ORF">CAP51_02650</name>
</gene>
<proteinExistence type="predicted"/>
<keyword evidence="2" id="KW-1185">Reference proteome</keyword>
<dbReference type="OrthoDB" id="6690840at2"/>
<evidence type="ECO:0000313" key="2">
    <source>
        <dbReference type="Proteomes" id="UP000196536"/>
    </source>
</evidence>
<dbReference type="RefSeq" id="WP_087619201.1">
    <property type="nucleotide sequence ID" value="NZ_NEXX01000001.1"/>
</dbReference>
<dbReference type="AlphaFoldDB" id="A0A1Z9Z243"/>
<name>A0A1Z9Z243_9GAMM</name>
<dbReference type="Proteomes" id="UP000196536">
    <property type="component" value="Unassembled WGS sequence"/>
</dbReference>
<sequence>MNSSLRDSYFHQVIRSRKFSEYSDVKLSCLLILDYLIIAGRDLEVTFSFDELRENVDHSVSDEDFISSVFYLTREDIDILEQGFSAWREVEARFVPVKFDKVNRMIDSNTFSHPFTGEELTEEQFYDEVIYFFGVTQNFLDHKNDTF</sequence>
<evidence type="ECO:0000313" key="1">
    <source>
        <dbReference type="EMBL" id="OUY08534.1"/>
    </source>
</evidence>
<dbReference type="EMBL" id="NEXX01000001">
    <property type="protein sequence ID" value="OUY08534.1"/>
    <property type="molecule type" value="Genomic_DNA"/>
</dbReference>
<organism evidence="1 2">
    <name type="scientific">Acinetobacter populi</name>
    <dbReference type="NCBI Taxonomy" id="1582270"/>
    <lineage>
        <taxon>Bacteria</taxon>
        <taxon>Pseudomonadati</taxon>
        <taxon>Pseudomonadota</taxon>
        <taxon>Gammaproteobacteria</taxon>
        <taxon>Moraxellales</taxon>
        <taxon>Moraxellaceae</taxon>
        <taxon>Acinetobacter</taxon>
    </lineage>
</organism>
<accession>A0A1Z9Z243</accession>
<protein>
    <submittedName>
        <fullName evidence="1">Uncharacterized protein</fullName>
    </submittedName>
</protein>
<comment type="caution">
    <text evidence="1">The sequence shown here is derived from an EMBL/GenBank/DDBJ whole genome shotgun (WGS) entry which is preliminary data.</text>
</comment>